<dbReference type="InterPro" id="IPR015824">
    <property type="entry name" value="Phosphoglycerate_kinase_N"/>
</dbReference>
<evidence type="ECO:0000313" key="7">
    <source>
        <dbReference type="Proteomes" id="UP000034307"/>
    </source>
</evidence>
<keyword evidence="3" id="KW-0547">Nucleotide-binding</keyword>
<organism evidence="6 7">
    <name type="scientific">Candidatus Amesbacteria bacterium GW2011_GWA2_47_11b</name>
    <dbReference type="NCBI Taxonomy" id="1618358"/>
    <lineage>
        <taxon>Bacteria</taxon>
        <taxon>Candidatus Amesiibacteriota</taxon>
    </lineage>
</organism>
<dbReference type="Proteomes" id="UP000034307">
    <property type="component" value="Unassembled WGS sequence"/>
</dbReference>
<gene>
    <name evidence="6" type="ORF">UX80_C0033G0006</name>
</gene>
<dbReference type="EC" id="2.7.2.3" evidence="1"/>
<evidence type="ECO:0000256" key="5">
    <source>
        <dbReference type="ARBA" id="ARBA00022840"/>
    </source>
</evidence>
<dbReference type="STRING" id="1618358.UX80_C0033G0006"/>
<evidence type="ECO:0000256" key="2">
    <source>
        <dbReference type="ARBA" id="ARBA00022679"/>
    </source>
</evidence>
<reference evidence="6 7" key="1">
    <citation type="journal article" date="2015" name="Nature">
        <title>rRNA introns, odd ribosomes, and small enigmatic genomes across a large radiation of phyla.</title>
        <authorList>
            <person name="Brown C.T."/>
            <person name="Hug L.A."/>
            <person name="Thomas B.C."/>
            <person name="Sharon I."/>
            <person name="Castelle C.J."/>
            <person name="Singh A."/>
            <person name="Wilkins M.J."/>
            <person name="Williams K.H."/>
            <person name="Banfield J.F."/>
        </authorList>
    </citation>
    <scope>NUCLEOTIDE SEQUENCE [LARGE SCALE GENOMIC DNA]</scope>
</reference>
<proteinExistence type="predicted"/>
<name>A0A0G1TRA1_9BACT</name>
<keyword evidence="5" id="KW-0067">ATP-binding</keyword>
<keyword evidence="4" id="KW-0418">Kinase</keyword>
<dbReference type="AlphaFoldDB" id="A0A0G1TRA1"/>
<evidence type="ECO:0000256" key="4">
    <source>
        <dbReference type="ARBA" id="ARBA00022777"/>
    </source>
</evidence>
<keyword evidence="2" id="KW-0808">Transferase</keyword>
<dbReference type="GO" id="GO:0004618">
    <property type="term" value="F:phosphoglycerate kinase activity"/>
    <property type="evidence" value="ECO:0007669"/>
    <property type="project" value="UniProtKB-EC"/>
</dbReference>
<dbReference type="Gene3D" id="3.40.50.1260">
    <property type="entry name" value="Phosphoglycerate kinase, N-terminal domain"/>
    <property type="match status" value="1"/>
</dbReference>
<dbReference type="EMBL" id="LCNO01000033">
    <property type="protein sequence ID" value="KKU56668.1"/>
    <property type="molecule type" value="Genomic_DNA"/>
</dbReference>
<dbReference type="GO" id="GO:0005524">
    <property type="term" value="F:ATP binding"/>
    <property type="evidence" value="ECO:0007669"/>
    <property type="project" value="UniProtKB-KW"/>
</dbReference>
<dbReference type="GO" id="GO:0006096">
    <property type="term" value="P:glycolytic process"/>
    <property type="evidence" value="ECO:0007669"/>
    <property type="project" value="InterPro"/>
</dbReference>
<comment type="caution">
    <text evidence="6">The sequence shown here is derived from an EMBL/GenBank/DDBJ whole genome shotgun (WGS) entry which is preliminary data.</text>
</comment>
<accession>A0A0G1TRA1</accession>
<evidence type="ECO:0000256" key="3">
    <source>
        <dbReference type="ARBA" id="ARBA00022741"/>
    </source>
</evidence>
<protein>
    <recommendedName>
        <fullName evidence="1">phosphoglycerate kinase</fullName>
        <ecNumber evidence="1">2.7.2.3</ecNumber>
    </recommendedName>
</protein>
<evidence type="ECO:0000313" key="6">
    <source>
        <dbReference type="EMBL" id="KKU56668.1"/>
    </source>
</evidence>
<evidence type="ECO:0000256" key="1">
    <source>
        <dbReference type="ARBA" id="ARBA00013061"/>
    </source>
</evidence>
<dbReference type="InterPro" id="IPR036043">
    <property type="entry name" value="Phosphoglycerate_kinase_sf"/>
</dbReference>
<dbReference type="SUPFAM" id="SSF53748">
    <property type="entry name" value="Phosphoglycerate kinase"/>
    <property type="match status" value="1"/>
</dbReference>
<sequence length="56" mass="5719">MFNLPNIGDLVLAGRIVLAGPMGKFDWVSVGGGAMLEFLATGTLAGIEALLSKVSV</sequence>